<dbReference type="Proteomes" id="UP000314294">
    <property type="component" value="Unassembled WGS sequence"/>
</dbReference>
<organism evidence="1 2">
    <name type="scientific">Liparis tanakae</name>
    <name type="common">Tanaka's snailfish</name>
    <dbReference type="NCBI Taxonomy" id="230148"/>
    <lineage>
        <taxon>Eukaryota</taxon>
        <taxon>Metazoa</taxon>
        <taxon>Chordata</taxon>
        <taxon>Craniata</taxon>
        <taxon>Vertebrata</taxon>
        <taxon>Euteleostomi</taxon>
        <taxon>Actinopterygii</taxon>
        <taxon>Neopterygii</taxon>
        <taxon>Teleostei</taxon>
        <taxon>Neoteleostei</taxon>
        <taxon>Acanthomorphata</taxon>
        <taxon>Eupercaria</taxon>
        <taxon>Perciformes</taxon>
        <taxon>Cottioidei</taxon>
        <taxon>Cottales</taxon>
        <taxon>Liparidae</taxon>
        <taxon>Liparis</taxon>
    </lineage>
</organism>
<evidence type="ECO:0000313" key="2">
    <source>
        <dbReference type="Proteomes" id="UP000314294"/>
    </source>
</evidence>
<keyword evidence="2" id="KW-1185">Reference proteome</keyword>
<reference evidence="1 2" key="1">
    <citation type="submission" date="2019-03" db="EMBL/GenBank/DDBJ databases">
        <title>First draft genome of Liparis tanakae, snailfish: a comprehensive survey of snailfish specific genes.</title>
        <authorList>
            <person name="Kim W."/>
            <person name="Song I."/>
            <person name="Jeong J.-H."/>
            <person name="Kim D."/>
            <person name="Kim S."/>
            <person name="Ryu S."/>
            <person name="Song J.Y."/>
            <person name="Lee S.K."/>
        </authorList>
    </citation>
    <scope>NUCLEOTIDE SEQUENCE [LARGE SCALE GENOMIC DNA]</scope>
    <source>
        <tissue evidence="1">Muscle</tissue>
    </source>
</reference>
<comment type="caution">
    <text evidence="1">The sequence shown here is derived from an EMBL/GenBank/DDBJ whole genome shotgun (WGS) entry which is preliminary data.</text>
</comment>
<evidence type="ECO:0000313" key="1">
    <source>
        <dbReference type="EMBL" id="TNN39495.1"/>
    </source>
</evidence>
<dbReference type="EMBL" id="SRLO01001275">
    <property type="protein sequence ID" value="TNN39495.1"/>
    <property type="molecule type" value="Genomic_DNA"/>
</dbReference>
<proteinExistence type="predicted"/>
<gene>
    <name evidence="1" type="ORF">EYF80_050354</name>
</gene>
<accession>A0A4Z2FF30</accession>
<name>A0A4Z2FF30_9TELE</name>
<sequence length="74" mass="7936">MRDSLWTEGKPQSAPQHLSSMAAAMLEPAGIKSSSLKTMQVQFFQTFFASAPCVPSFSTSSPPLLHLFSTSSQG</sequence>
<protein>
    <submittedName>
        <fullName evidence="1">Uncharacterized protein</fullName>
    </submittedName>
</protein>
<dbReference type="AlphaFoldDB" id="A0A4Z2FF30"/>